<dbReference type="Proteomes" id="UP000199433">
    <property type="component" value="Unassembled WGS sequence"/>
</dbReference>
<dbReference type="SUPFAM" id="SSF51306">
    <property type="entry name" value="LexA/Signal peptidase"/>
    <property type="match status" value="1"/>
</dbReference>
<reference evidence="13" key="1">
    <citation type="submission" date="2016-10" db="EMBL/GenBank/DDBJ databases">
        <authorList>
            <person name="Varghese N."/>
            <person name="Submissions S."/>
        </authorList>
    </citation>
    <scope>NUCLEOTIDE SEQUENCE [LARGE SCALE GENOMIC DNA]</scope>
    <source>
        <strain evidence="13">DSM 19181</strain>
    </source>
</reference>
<keyword evidence="8" id="KW-0472">Membrane</keyword>
<dbReference type="GO" id="GO:0006465">
    <property type="term" value="P:signal peptide processing"/>
    <property type="evidence" value="ECO:0007669"/>
    <property type="project" value="InterPro"/>
</dbReference>
<evidence type="ECO:0000259" key="11">
    <source>
        <dbReference type="Pfam" id="PF10502"/>
    </source>
</evidence>
<feature type="active site" evidence="7">
    <location>
        <position position="102"/>
    </location>
</feature>
<dbReference type="InterPro" id="IPR019758">
    <property type="entry name" value="Pept_S26A_signal_pept_1_CS"/>
</dbReference>
<dbReference type="STRING" id="426701.SAMN04488098_104517"/>
<evidence type="ECO:0000256" key="8">
    <source>
        <dbReference type="RuleBase" id="RU003993"/>
    </source>
</evidence>
<dbReference type="CDD" id="cd06530">
    <property type="entry name" value="S26_SPase_I"/>
    <property type="match status" value="1"/>
</dbReference>
<dbReference type="GO" id="GO:0005886">
    <property type="term" value="C:plasma membrane"/>
    <property type="evidence" value="ECO:0007669"/>
    <property type="project" value="UniProtKB-SubCell"/>
</dbReference>
<keyword evidence="8" id="KW-0812">Transmembrane</keyword>
<dbReference type="AlphaFoldDB" id="A0A1G9DHZ4"/>
<dbReference type="PROSITE" id="PS00760">
    <property type="entry name" value="SPASE_I_2"/>
    <property type="match status" value="1"/>
</dbReference>
<evidence type="ECO:0000256" key="4">
    <source>
        <dbReference type="ARBA" id="ARBA00013208"/>
    </source>
</evidence>
<feature type="compositionally biased region" description="Basic and acidic residues" evidence="10">
    <location>
        <begin position="1"/>
        <end position="14"/>
    </location>
</feature>
<evidence type="ECO:0000256" key="1">
    <source>
        <dbReference type="ARBA" id="ARBA00000677"/>
    </source>
</evidence>
<comment type="catalytic activity">
    <reaction evidence="1 8">
        <text>Cleavage of hydrophobic, N-terminal signal or leader sequences from secreted and periplasmic proteins.</text>
        <dbReference type="EC" id="3.4.21.89"/>
    </reaction>
</comment>
<gene>
    <name evidence="12" type="ORF">SAMN04488098_104517</name>
</gene>
<proteinExistence type="inferred from homology"/>
<protein>
    <recommendedName>
        <fullName evidence="4 8">Signal peptidase I</fullName>
        <ecNumber evidence="4 8">3.4.21.89</ecNumber>
    </recommendedName>
</protein>
<evidence type="ECO:0000256" key="3">
    <source>
        <dbReference type="ARBA" id="ARBA00009370"/>
    </source>
</evidence>
<comment type="subcellular location">
    <subcellularLocation>
        <location evidence="2">Cell membrane</location>
        <topology evidence="2">Single-pass type II membrane protein</topology>
    </subcellularLocation>
    <subcellularLocation>
        <location evidence="9">Membrane</location>
        <topology evidence="9">Single-pass type II membrane protein</topology>
    </subcellularLocation>
</comment>
<dbReference type="RefSeq" id="WP_245683072.1">
    <property type="nucleotide sequence ID" value="NZ_FNFK01000045.1"/>
</dbReference>
<dbReference type="PANTHER" id="PTHR43390">
    <property type="entry name" value="SIGNAL PEPTIDASE I"/>
    <property type="match status" value="1"/>
</dbReference>
<dbReference type="PANTHER" id="PTHR43390:SF1">
    <property type="entry name" value="CHLOROPLAST PROCESSING PEPTIDASE"/>
    <property type="match status" value="1"/>
</dbReference>
<evidence type="ECO:0000256" key="5">
    <source>
        <dbReference type="ARBA" id="ARBA00022670"/>
    </source>
</evidence>
<evidence type="ECO:0000313" key="12">
    <source>
        <dbReference type="EMBL" id="SDK63517.1"/>
    </source>
</evidence>
<dbReference type="EMBL" id="FNFK01000045">
    <property type="protein sequence ID" value="SDK63517.1"/>
    <property type="molecule type" value="Genomic_DNA"/>
</dbReference>
<sequence>MSHTSFEPRNERHNTGRNRKKSYKKKSFAQELVSTFLYIIVITGIFVAIRTFLFAPVSVEGDSMNPTLEHEDRLLLNKVSSIDRFDIVVFPAPEDPDKQYIKRVIGIPGDEISYRDQVLYLNGRPVEEAYVDLSQESDEVAAYYNSDFSLQTLEVVEGVERVPEGSYFVMGDNRVNSRDSRSFGFIDIDSVIGETSLRIWPIDRIGGLD</sequence>
<dbReference type="InterPro" id="IPR036286">
    <property type="entry name" value="LexA/Signal_pep-like_sf"/>
</dbReference>
<dbReference type="PROSITE" id="PS00501">
    <property type="entry name" value="SPASE_I_1"/>
    <property type="match status" value="1"/>
</dbReference>
<dbReference type="Gene3D" id="2.10.109.10">
    <property type="entry name" value="Umud Fragment, subunit A"/>
    <property type="match status" value="1"/>
</dbReference>
<dbReference type="Pfam" id="PF10502">
    <property type="entry name" value="Peptidase_S26"/>
    <property type="match status" value="1"/>
</dbReference>
<feature type="domain" description="Peptidase S26" evidence="11">
    <location>
        <begin position="34"/>
        <end position="200"/>
    </location>
</feature>
<dbReference type="EC" id="3.4.21.89" evidence="4 8"/>
<dbReference type="InterPro" id="IPR019756">
    <property type="entry name" value="Pept_S26A_signal_pept_1_Ser-AS"/>
</dbReference>
<dbReference type="PRINTS" id="PR00727">
    <property type="entry name" value="LEADERPTASE"/>
</dbReference>
<feature type="transmembrane region" description="Helical" evidence="8">
    <location>
        <begin position="28"/>
        <end position="49"/>
    </location>
</feature>
<keyword evidence="8" id="KW-1133">Transmembrane helix</keyword>
<evidence type="ECO:0000313" key="13">
    <source>
        <dbReference type="Proteomes" id="UP000199433"/>
    </source>
</evidence>
<evidence type="ECO:0000256" key="9">
    <source>
        <dbReference type="RuleBase" id="RU362042"/>
    </source>
</evidence>
<dbReference type="PROSITE" id="PS00761">
    <property type="entry name" value="SPASE_I_3"/>
    <property type="match status" value="1"/>
</dbReference>
<comment type="similarity">
    <text evidence="3 9">Belongs to the peptidase S26 family.</text>
</comment>
<feature type="region of interest" description="Disordered" evidence="10">
    <location>
        <begin position="1"/>
        <end position="22"/>
    </location>
</feature>
<organism evidence="12 13">
    <name type="scientific">Alkalibacterium thalassium</name>
    <dbReference type="NCBI Taxonomy" id="426701"/>
    <lineage>
        <taxon>Bacteria</taxon>
        <taxon>Bacillati</taxon>
        <taxon>Bacillota</taxon>
        <taxon>Bacilli</taxon>
        <taxon>Lactobacillales</taxon>
        <taxon>Carnobacteriaceae</taxon>
        <taxon>Alkalibacterium</taxon>
    </lineage>
</organism>
<name>A0A1G9DHZ4_9LACT</name>
<dbReference type="NCBIfam" id="TIGR02227">
    <property type="entry name" value="sigpep_I_bact"/>
    <property type="match status" value="1"/>
</dbReference>
<dbReference type="InterPro" id="IPR000223">
    <property type="entry name" value="Pept_S26A_signal_pept_1"/>
</dbReference>
<evidence type="ECO:0000256" key="2">
    <source>
        <dbReference type="ARBA" id="ARBA00004401"/>
    </source>
</evidence>
<keyword evidence="13" id="KW-1185">Reference proteome</keyword>
<evidence type="ECO:0000256" key="10">
    <source>
        <dbReference type="SAM" id="MobiDB-lite"/>
    </source>
</evidence>
<accession>A0A1G9DHZ4</accession>
<dbReference type="InterPro" id="IPR019533">
    <property type="entry name" value="Peptidase_S26"/>
</dbReference>
<feature type="active site" evidence="7">
    <location>
        <position position="63"/>
    </location>
</feature>
<keyword evidence="6 8" id="KW-0378">Hydrolase</keyword>
<keyword evidence="5 8" id="KW-0645">Protease</keyword>
<dbReference type="GO" id="GO:0009003">
    <property type="term" value="F:signal peptidase activity"/>
    <property type="evidence" value="ECO:0007669"/>
    <property type="project" value="UniProtKB-EC"/>
</dbReference>
<dbReference type="InterPro" id="IPR019757">
    <property type="entry name" value="Pept_S26A_signal_pept_1_Lys-AS"/>
</dbReference>
<evidence type="ECO:0000256" key="6">
    <source>
        <dbReference type="ARBA" id="ARBA00022801"/>
    </source>
</evidence>
<evidence type="ECO:0000256" key="7">
    <source>
        <dbReference type="PIRSR" id="PIRSR600223-1"/>
    </source>
</evidence>
<dbReference type="GO" id="GO:0004252">
    <property type="term" value="F:serine-type endopeptidase activity"/>
    <property type="evidence" value="ECO:0007669"/>
    <property type="project" value="InterPro"/>
</dbReference>